<dbReference type="EMBL" id="JWZX01002673">
    <property type="protein sequence ID" value="KOO27745.1"/>
    <property type="molecule type" value="Genomic_DNA"/>
</dbReference>
<evidence type="ECO:0000313" key="7">
    <source>
        <dbReference type="EMBL" id="KOO27745.1"/>
    </source>
</evidence>
<dbReference type="Proteomes" id="UP000037460">
    <property type="component" value="Unassembled WGS sequence"/>
</dbReference>
<dbReference type="OrthoDB" id="10258882at2759"/>
<evidence type="ECO:0000256" key="4">
    <source>
        <dbReference type="ARBA" id="ARBA00023242"/>
    </source>
</evidence>
<dbReference type="GO" id="GO:0003682">
    <property type="term" value="F:chromatin binding"/>
    <property type="evidence" value="ECO:0007669"/>
    <property type="project" value="TreeGrafter"/>
</dbReference>
<dbReference type="GO" id="GO:0051301">
    <property type="term" value="P:cell division"/>
    <property type="evidence" value="ECO:0007669"/>
    <property type="project" value="UniProtKB-KW"/>
</dbReference>
<dbReference type="PANTHER" id="PTHR10507">
    <property type="entry name" value="CDC45-RELATED PROTEIN"/>
    <property type="match status" value="1"/>
</dbReference>
<comment type="subcellular location">
    <subcellularLocation>
        <location evidence="1">Nucleus</location>
    </subcellularLocation>
</comment>
<protein>
    <submittedName>
        <fullName evidence="7">Cell division control protein 45-like protein</fullName>
    </submittedName>
</protein>
<dbReference type="GO" id="GO:0003697">
    <property type="term" value="F:single-stranded DNA binding"/>
    <property type="evidence" value="ECO:0007669"/>
    <property type="project" value="TreeGrafter"/>
</dbReference>
<keyword evidence="8" id="KW-1185">Reference proteome</keyword>
<gene>
    <name evidence="7" type="ORF">Ctob_003775</name>
</gene>
<dbReference type="GO" id="GO:1902977">
    <property type="term" value="P:mitotic DNA replication preinitiation complex assembly"/>
    <property type="evidence" value="ECO:0007669"/>
    <property type="project" value="TreeGrafter"/>
</dbReference>
<evidence type="ECO:0000313" key="8">
    <source>
        <dbReference type="Proteomes" id="UP000037460"/>
    </source>
</evidence>
<keyword evidence="7" id="KW-0132">Cell division</keyword>
<dbReference type="Pfam" id="PF02724">
    <property type="entry name" value="CDC45"/>
    <property type="match status" value="1"/>
</dbReference>
<name>A0A0M0JML6_9EUKA</name>
<dbReference type="GO" id="GO:0031261">
    <property type="term" value="C:DNA replication preinitiation complex"/>
    <property type="evidence" value="ECO:0007669"/>
    <property type="project" value="TreeGrafter"/>
</dbReference>
<dbReference type="GO" id="GO:0003688">
    <property type="term" value="F:DNA replication origin binding"/>
    <property type="evidence" value="ECO:0007669"/>
    <property type="project" value="TreeGrafter"/>
</dbReference>
<reference evidence="8" key="1">
    <citation type="journal article" date="2015" name="PLoS Genet.">
        <title>Genome Sequence and Transcriptome Analyses of Chrysochromulina tobin: Metabolic Tools for Enhanced Algal Fitness in the Prominent Order Prymnesiales (Haptophyceae).</title>
        <authorList>
            <person name="Hovde B.T."/>
            <person name="Deodato C.R."/>
            <person name="Hunsperger H.M."/>
            <person name="Ryken S.A."/>
            <person name="Yost W."/>
            <person name="Jha R.K."/>
            <person name="Patterson J."/>
            <person name="Monnat R.J. Jr."/>
            <person name="Barlow S.B."/>
            <person name="Starkenburg S.R."/>
            <person name="Cattolico R.A."/>
        </authorList>
    </citation>
    <scope>NUCLEOTIDE SEQUENCE</scope>
    <source>
        <strain evidence="8">CCMP291</strain>
    </source>
</reference>
<comment type="similarity">
    <text evidence="2">Belongs to the CDC45 family.</text>
</comment>
<evidence type="ECO:0000256" key="1">
    <source>
        <dbReference type="ARBA" id="ARBA00004123"/>
    </source>
</evidence>
<dbReference type="GO" id="GO:0006270">
    <property type="term" value="P:DNA replication initiation"/>
    <property type="evidence" value="ECO:0007669"/>
    <property type="project" value="InterPro"/>
</dbReference>
<accession>A0A0M0JML6</accession>
<evidence type="ECO:0000256" key="3">
    <source>
        <dbReference type="ARBA" id="ARBA00022705"/>
    </source>
</evidence>
<evidence type="ECO:0000256" key="5">
    <source>
        <dbReference type="ARBA" id="ARBA00023306"/>
    </source>
</evidence>
<dbReference type="InterPro" id="IPR003874">
    <property type="entry name" value="CDC45"/>
</dbReference>
<feature type="region of interest" description="Disordered" evidence="6">
    <location>
        <begin position="183"/>
        <end position="215"/>
    </location>
</feature>
<keyword evidence="5" id="KW-0131">Cell cycle</keyword>
<feature type="compositionally biased region" description="Acidic residues" evidence="6">
    <location>
        <begin position="183"/>
        <end position="192"/>
    </location>
</feature>
<organism evidence="7 8">
    <name type="scientific">Chrysochromulina tobinii</name>
    <dbReference type="NCBI Taxonomy" id="1460289"/>
    <lineage>
        <taxon>Eukaryota</taxon>
        <taxon>Haptista</taxon>
        <taxon>Haptophyta</taxon>
        <taxon>Prymnesiophyceae</taxon>
        <taxon>Prymnesiales</taxon>
        <taxon>Chrysochromulinaceae</taxon>
        <taxon>Chrysochromulina</taxon>
    </lineage>
</organism>
<comment type="caution">
    <text evidence="7">The sequence shown here is derived from an EMBL/GenBank/DDBJ whole genome shotgun (WGS) entry which is preliminary data.</text>
</comment>
<sequence>MTEKQLDGIVWTTVKKAAHDNADTPTVLLLCSHSTDSIAAVSLLTKLLQDEGVPHKVVPVADYADLSRVYVRQIASANELRSIFLINCGGIIDLMGHFQATLDEEFSDGSGSDKAAPRRATELPHPECRWYILDSHRPYALENLYYDANEEEPPNVYVVHDGETHAELEDILAQLPILFDASDGEESEDEDEPERRQRPRVTLGEYHGMSPDSQRDRRRILKRLTRRYYAASWHGTAASLLCYSLVQALNKGSNELLWLAILGLTDQLVHERIEHEKYVEEAQLLQAEVGALNQDGATEERREVVPEEGGPSVSVRQHITSRMRLANVQELRLSLMRHWTVYEALHHSPYIASRLGLYQQAGRDKLDVFLARMGIPLEECQQEYNYMRKQYKADALYEKMLHYGNEFGLVNLTYPSFRSISGYGHTQIAAADLVSAVAAVLEHFDASTPDGAGAGAFAAAQSALTTGLRVGLETALREGAMKRGLDRAKELLRATVAVGHSVLTAKEYTNFGDFHSVVLKAGGDTAHFLHPLALTKLALFVADALREGTPSLRNGSAKPLLMSAPNPEESPPTYLIVAVLGSARCWRAGGKNSFGSAFARAAEKTNAHIAHDGFDSAVCKVAAADHERFHEHIVLELERTD</sequence>
<keyword evidence="3" id="KW-0235">DNA replication</keyword>
<evidence type="ECO:0000256" key="6">
    <source>
        <dbReference type="SAM" id="MobiDB-lite"/>
    </source>
</evidence>
<evidence type="ECO:0000256" key="2">
    <source>
        <dbReference type="ARBA" id="ARBA00010727"/>
    </source>
</evidence>
<keyword evidence="4" id="KW-0539">Nucleus</keyword>
<dbReference type="AlphaFoldDB" id="A0A0M0JML6"/>
<dbReference type="PANTHER" id="PTHR10507:SF0">
    <property type="entry name" value="CELL DIVISION CONTROL PROTEIN 45 HOMOLOG"/>
    <property type="match status" value="1"/>
</dbReference>
<proteinExistence type="inferred from homology"/>
<dbReference type="GO" id="GO:0000727">
    <property type="term" value="P:double-strand break repair via break-induced replication"/>
    <property type="evidence" value="ECO:0007669"/>
    <property type="project" value="TreeGrafter"/>
</dbReference>